<dbReference type="Pfam" id="PF00071">
    <property type="entry name" value="Ras"/>
    <property type="match status" value="1"/>
</dbReference>
<evidence type="ECO:0000256" key="3">
    <source>
        <dbReference type="ARBA" id="ARBA00023288"/>
    </source>
</evidence>
<dbReference type="CDD" id="cd00154">
    <property type="entry name" value="Rab"/>
    <property type="match status" value="1"/>
</dbReference>
<dbReference type="SUPFAM" id="SSF52540">
    <property type="entry name" value="P-loop containing nucleoside triphosphate hydrolases"/>
    <property type="match status" value="1"/>
</dbReference>
<name>A0AAU9J7H1_9CILI</name>
<dbReference type="PRINTS" id="PR00449">
    <property type="entry name" value="RASTRNSFRMNG"/>
</dbReference>
<dbReference type="SMART" id="SM00176">
    <property type="entry name" value="RAN"/>
    <property type="match status" value="1"/>
</dbReference>
<dbReference type="GO" id="GO:0003924">
    <property type="term" value="F:GTPase activity"/>
    <property type="evidence" value="ECO:0007669"/>
    <property type="project" value="InterPro"/>
</dbReference>
<organism evidence="4 5">
    <name type="scientific">Blepharisma stoltei</name>
    <dbReference type="NCBI Taxonomy" id="1481888"/>
    <lineage>
        <taxon>Eukaryota</taxon>
        <taxon>Sar</taxon>
        <taxon>Alveolata</taxon>
        <taxon>Ciliophora</taxon>
        <taxon>Postciliodesmatophora</taxon>
        <taxon>Heterotrichea</taxon>
        <taxon>Heterotrichida</taxon>
        <taxon>Blepharismidae</taxon>
        <taxon>Blepharisma</taxon>
    </lineage>
</organism>
<evidence type="ECO:0000313" key="4">
    <source>
        <dbReference type="EMBL" id="CAG9317683.1"/>
    </source>
</evidence>
<dbReference type="InterPro" id="IPR005225">
    <property type="entry name" value="Small_GTP-bd"/>
</dbReference>
<protein>
    <submittedName>
        <fullName evidence="4">Uncharacterized protein</fullName>
    </submittedName>
</protein>
<evidence type="ECO:0000256" key="2">
    <source>
        <dbReference type="ARBA" id="ARBA00023134"/>
    </source>
</evidence>
<dbReference type="NCBIfam" id="TIGR00231">
    <property type="entry name" value="small_GTP"/>
    <property type="match status" value="1"/>
</dbReference>
<dbReference type="InterPro" id="IPR050227">
    <property type="entry name" value="Rab"/>
</dbReference>
<evidence type="ECO:0000256" key="1">
    <source>
        <dbReference type="ARBA" id="ARBA00022741"/>
    </source>
</evidence>
<dbReference type="PROSITE" id="PS51419">
    <property type="entry name" value="RAB"/>
    <property type="match status" value="1"/>
</dbReference>
<dbReference type="SMART" id="SM00174">
    <property type="entry name" value="RHO"/>
    <property type="match status" value="1"/>
</dbReference>
<dbReference type="AlphaFoldDB" id="A0AAU9J7H1"/>
<dbReference type="PROSITE" id="PS51421">
    <property type="entry name" value="RAS"/>
    <property type="match status" value="1"/>
</dbReference>
<sequence>MSEDVEYNFKIILVGEGGVGKSSLIRRYIHNQFDFNNPMTIGVDSEMKRLTLDGHSVMLHLWDTAGQEKFGSLTSQFIRGSHAAVLVYDITNQKSFQNLFRRWIDKVREWGTNNMVYMLIGNKADEEEKRQVTQELAVNKAKENNMLFLETSCMNCFNVEKAFQEIIGQMWNKNRIGSQNLNSVILGPRRGIQALDTEEIPKKPKRRWC</sequence>
<dbReference type="PANTHER" id="PTHR47977">
    <property type="entry name" value="RAS-RELATED PROTEIN RAB"/>
    <property type="match status" value="1"/>
</dbReference>
<comment type="caution">
    <text evidence="4">The sequence shown here is derived from an EMBL/GenBank/DDBJ whole genome shotgun (WGS) entry which is preliminary data.</text>
</comment>
<dbReference type="GO" id="GO:0005525">
    <property type="term" value="F:GTP binding"/>
    <property type="evidence" value="ECO:0007669"/>
    <property type="project" value="UniProtKB-KW"/>
</dbReference>
<keyword evidence="2" id="KW-0342">GTP-binding</keyword>
<dbReference type="InterPro" id="IPR027417">
    <property type="entry name" value="P-loop_NTPase"/>
</dbReference>
<reference evidence="4" key="1">
    <citation type="submission" date="2021-09" db="EMBL/GenBank/DDBJ databases">
        <authorList>
            <consortium name="AG Swart"/>
            <person name="Singh M."/>
            <person name="Singh A."/>
            <person name="Seah K."/>
            <person name="Emmerich C."/>
        </authorList>
    </citation>
    <scope>NUCLEOTIDE SEQUENCE</scope>
    <source>
        <strain evidence="4">ATCC30299</strain>
    </source>
</reference>
<keyword evidence="3" id="KW-0449">Lipoprotein</keyword>
<keyword evidence="1" id="KW-0547">Nucleotide-binding</keyword>
<dbReference type="EMBL" id="CAJZBQ010000018">
    <property type="protein sequence ID" value="CAG9317683.1"/>
    <property type="molecule type" value="Genomic_DNA"/>
</dbReference>
<dbReference type="FunFam" id="3.40.50.300:FF:001129">
    <property type="entry name" value="ras-related protein Rab-44 isoform X2"/>
    <property type="match status" value="1"/>
</dbReference>
<dbReference type="SMART" id="SM00173">
    <property type="entry name" value="RAS"/>
    <property type="match status" value="1"/>
</dbReference>
<dbReference type="SMART" id="SM00175">
    <property type="entry name" value="RAB"/>
    <property type="match status" value="1"/>
</dbReference>
<dbReference type="Proteomes" id="UP001162131">
    <property type="component" value="Unassembled WGS sequence"/>
</dbReference>
<accession>A0AAU9J7H1</accession>
<proteinExistence type="predicted"/>
<dbReference type="Gene3D" id="3.40.50.300">
    <property type="entry name" value="P-loop containing nucleotide triphosphate hydrolases"/>
    <property type="match status" value="1"/>
</dbReference>
<evidence type="ECO:0000313" key="5">
    <source>
        <dbReference type="Proteomes" id="UP001162131"/>
    </source>
</evidence>
<dbReference type="InterPro" id="IPR001806">
    <property type="entry name" value="Small_GTPase"/>
</dbReference>
<gene>
    <name evidence="4" type="ORF">BSTOLATCC_MIC18926</name>
</gene>
<keyword evidence="5" id="KW-1185">Reference proteome</keyword>